<gene>
    <name evidence="2" type="primary">Dscam2</name>
    <name evidence="2" type="ORF">EVAR_355_1</name>
</gene>
<evidence type="ECO:0000256" key="1">
    <source>
        <dbReference type="SAM" id="MobiDB-lite"/>
    </source>
</evidence>
<feature type="compositionally biased region" description="Basic residues" evidence="1">
    <location>
        <begin position="91"/>
        <end position="100"/>
    </location>
</feature>
<feature type="region of interest" description="Disordered" evidence="1">
    <location>
        <begin position="1"/>
        <end position="32"/>
    </location>
</feature>
<sequence>MNFSSLRQSPFPEIAPSRRGPAARAGGGRGRPACVGRNKFVVLFPLQIHLGGKWPRPGDPNADSDPRTKIKYFHSAEIALNKLRASGGAGRARRSPRTPRVHRDTAAKKTVANPLPRTTSPVGTRASRVGSGVPLRAPYFVWSECGAPTPRQLRIGEPWGYFSREKTECSLEPCTLTNLFKLQILDNGTLVFLPFPAVQYRQDVHAATYRCRAHNSHGAILSREMRVQAGQREYVPPESRCMVITAHDHAQPQRSHWCIRGCRMKVRYLMERGEKGEMRAPKPHSLDVRQQRKMSLHLFSMRMWYLTSGVGLFSCCIQVDHNWQQMPNDMHICISDGGESGLMDEGVER</sequence>
<dbReference type="EMBL" id="BGZK01000002">
    <property type="protein sequence ID" value="GBO98960.1"/>
    <property type="molecule type" value="Genomic_DNA"/>
</dbReference>
<dbReference type="OrthoDB" id="5969272at2759"/>
<dbReference type="AlphaFoldDB" id="A0A4C1SCY9"/>
<protein>
    <submittedName>
        <fullName evidence="2">Down syndrome cell adhesion molecule-like protein Dscam2</fullName>
    </submittedName>
</protein>
<feature type="region of interest" description="Disordered" evidence="1">
    <location>
        <begin position="85"/>
        <end position="128"/>
    </location>
</feature>
<dbReference type="Proteomes" id="UP000299102">
    <property type="component" value="Unassembled WGS sequence"/>
</dbReference>
<dbReference type="Gene3D" id="2.60.40.10">
    <property type="entry name" value="Immunoglobulins"/>
    <property type="match status" value="1"/>
</dbReference>
<feature type="compositionally biased region" description="Low complexity" evidence="1">
    <location>
        <begin position="15"/>
        <end position="24"/>
    </location>
</feature>
<dbReference type="STRING" id="151549.A0A4C1SCY9"/>
<accession>A0A4C1SCY9</accession>
<evidence type="ECO:0000313" key="2">
    <source>
        <dbReference type="EMBL" id="GBO98960.1"/>
    </source>
</evidence>
<name>A0A4C1SCY9_EUMVA</name>
<reference evidence="2 3" key="1">
    <citation type="journal article" date="2019" name="Commun. Biol.">
        <title>The bagworm genome reveals a unique fibroin gene that provides high tensile strength.</title>
        <authorList>
            <person name="Kono N."/>
            <person name="Nakamura H."/>
            <person name="Ohtoshi R."/>
            <person name="Tomita M."/>
            <person name="Numata K."/>
            <person name="Arakawa K."/>
        </authorList>
    </citation>
    <scope>NUCLEOTIDE SEQUENCE [LARGE SCALE GENOMIC DNA]</scope>
</reference>
<dbReference type="InterPro" id="IPR013783">
    <property type="entry name" value="Ig-like_fold"/>
</dbReference>
<keyword evidence="3" id="KW-1185">Reference proteome</keyword>
<evidence type="ECO:0000313" key="3">
    <source>
        <dbReference type="Proteomes" id="UP000299102"/>
    </source>
</evidence>
<organism evidence="2 3">
    <name type="scientific">Eumeta variegata</name>
    <name type="common">Bagworm moth</name>
    <name type="synonym">Eumeta japonica</name>
    <dbReference type="NCBI Taxonomy" id="151549"/>
    <lineage>
        <taxon>Eukaryota</taxon>
        <taxon>Metazoa</taxon>
        <taxon>Ecdysozoa</taxon>
        <taxon>Arthropoda</taxon>
        <taxon>Hexapoda</taxon>
        <taxon>Insecta</taxon>
        <taxon>Pterygota</taxon>
        <taxon>Neoptera</taxon>
        <taxon>Endopterygota</taxon>
        <taxon>Lepidoptera</taxon>
        <taxon>Glossata</taxon>
        <taxon>Ditrysia</taxon>
        <taxon>Tineoidea</taxon>
        <taxon>Psychidae</taxon>
        <taxon>Oiketicinae</taxon>
        <taxon>Eumeta</taxon>
    </lineage>
</organism>
<proteinExistence type="predicted"/>
<comment type="caution">
    <text evidence="2">The sequence shown here is derived from an EMBL/GenBank/DDBJ whole genome shotgun (WGS) entry which is preliminary data.</text>
</comment>